<dbReference type="Pfam" id="PF00307">
    <property type="entry name" value="CH"/>
    <property type="match status" value="3"/>
</dbReference>
<dbReference type="SUPFAM" id="SSF47576">
    <property type="entry name" value="Calponin-homology domain, CH-domain"/>
    <property type="match status" value="2"/>
</dbReference>
<accession>A0A0L0DGG7</accession>
<evidence type="ECO:0000256" key="1">
    <source>
        <dbReference type="SAM" id="MobiDB-lite"/>
    </source>
</evidence>
<organism evidence="3 4">
    <name type="scientific">Thecamonas trahens ATCC 50062</name>
    <dbReference type="NCBI Taxonomy" id="461836"/>
    <lineage>
        <taxon>Eukaryota</taxon>
        <taxon>Apusozoa</taxon>
        <taxon>Apusomonadida</taxon>
        <taxon>Apusomonadidae</taxon>
        <taxon>Thecamonas</taxon>
    </lineage>
</organism>
<evidence type="ECO:0000313" key="3">
    <source>
        <dbReference type="EMBL" id="KNC50433.1"/>
    </source>
</evidence>
<feature type="region of interest" description="Disordered" evidence="1">
    <location>
        <begin position="325"/>
        <end position="348"/>
    </location>
</feature>
<dbReference type="GeneID" id="25565989"/>
<protein>
    <recommendedName>
        <fullName evidence="2">Calponin-homology (CH) domain-containing protein</fullName>
    </recommendedName>
</protein>
<dbReference type="Proteomes" id="UP000054408">
    <property type="component" value="Unassembled WGS sequence"/>
</dbReference>
<dbReference type="InterPro" id="IPR001849">
    <property type="entry name" value="PH_domain"/>
</dbReference>
<dbReference type="AlphaFoldDB" id="A0A0L0DGG7"/>
<evidence type="ECO:0000313" key="4">
    <source>
        <dbReference type="Proteomes" id="UP000054408"/>
    </source>
</evidence>
<sequence>MLVASAGVLHFYRDAASASSGRPLIVLQVRGASVEVGPGKLEFSLASQAAIKMRFVTATFDELKAWLTALVRQGGAVLVRKDELSATSSAVASASQAPVTRKAPKTSRIDAAEAMLAGISFDDFDDPPPRQQVQVVAPAPAQQARVVAQPASAAGNRPASRAPAPVDERRKKTMANPIEAGATKAGSIELVETEGGALVFKKLFFEVVGTSLKFYSSGSAQVAKLYGKVNLLTCNVGLKTFANACENGFFVVPSQDPAGSVLWLNGKSVMSRREWLTAMIDAGATKTKFSVVEPLVSASPTYRELCQWASGKREGVRPPARVFGAAGGPTGRTGTGAPPPSTVGGAASGPRASAVAAANSALPSSAMLLNWINTVLASSSTSIRYTELERDMKGGIPVFDVLRVLTGESLPPYHIAPNTVTAQLENCTLLHTMLPLLGLKTETWSPADVVNASSKPVRRMVAAIRDFFDGGRYKPNSLTRLVASGKLQSVTRASGPSASSSGSTSAAAAAAASVTVKPADVLIDWANRILLPHKLRVIHLDDDFRDSLLFIKLIEELTAVMFPEHIYHTEFLDGAAKLDNATAVFERMRADGIKVGDLREADVMRGDITTVQTILSRIMAAYTGARDTISRDEALKADLTRWVNSKLAMRDAMWKVRDLHSDLADGIILMRLAEILTGRQADDDFTEKAHRKPERLANLKLIEGMFLNKDVPHEGWSMDGVVVKDPLHTNNLIITLKNHFGE</sequence>
<feature type="domain" description="Calponin-homology (CH)" evidence="2">
    <location>
        <begin position="362"/>
        <end position="469"/>
    </location>
</feature>
<dbReference type="OrthoDB" id="18853at2759"/>
<dbReference type="SMART" id="SM00033">
    <property type="entry name" value="CH"/>
    <property type="match status" value="2"/>
</dbReference>
<evidence type="ECO:0000259" key="2">
    <source>
        <dbReference type="PROSITE" id="PS50021"/>
    </source>
</evidence>
<keyword evidence="4" id="KW-1185">Reference proteome</keyword>
<dbReference type="Gene3D" id="1.10.418.10">
    <property type="entry name" value="Calponin-like domain"/>
    <property type="match status" value="3"/>
</dbReference>
<dbReference type="PROSITE" id="PS50021">
    <property type="entry name" value="CH"/>
    <property type="match status" value="2"/>
</dbReference>
<name>A0A0L0DGG7_THETB</name>
<reference evidence="3 4" key="1">
    <citation type="submission" date="2010-05" db="EMBL/GenBank/DDBJ databases">
        <title>The Genome Sequence of Thecamonas trahens ATCC 50062.</title>
        <authorList>
            <consortium name="The Broad Institute Genome Sequencing Platform"/>
            <person name="Russ C."/>
            <person name="Cuomo C."/>
            <person name="Shea T."/>
            <person name="Young S.K."/>
            <person name="Zeng Q."/>
            <person name="Koehrsen M."/>
            <person name="Haas B."/>
            <person name="Borodovsky M."/>
            <person name="Guigo R."/>
            <person name="Alvarado L."/>
            <person name="Berlin A."/>
            <person name="Bochicchio J."/>
            <person name="Borenstein D."/>
            <person name="Chapman S."/>
            <person name="Chen Z."/>
            <person name="Freedman E."/>
            <person name="Gellesch M."/>
            <person name="Goldberg J."/>
            <person name="Griggs A."/>
            <person name="Gujja S."/>
            <person name="Heilman E."/>
            <person name="Heiman D."/>
            <person name="Hepburn T."/>
            <person name="Howarth C."/>
            <person name="Jen D."/>
            <person name="Larson L."/>
            <person name="Mehta T."/>
            <person name="Park D."/>
            <person name="Pearson M."/>
            <person name="Roberts A."/>
            <person name="Saif S."/>
            <person name="Shenoy N."/>
            <person name="Sisk P."/>
            <person name="Stolte C."/>
            <person name="Sykes S."/>
            <person name="Thomson T."/>
            <person name="Walk T."/>
            <person name="White J."/>
            <person name="Yandava C."/>
            <person name="Burger G."/>
            <person name="Gray M.W."/>
            <person name="Holland P.W.H."/>
            <person name="King N."/>
            <person name="Lang F.B.F."/>
            <person name="Roger A.J."/>
            <person name="Ruiz-Trillo I."/>
            <person name="Lander E."/>
            <person name="Nusbaum C."/>
        </authorList>
    </citation>
    <scope>NUCLEOTIDE SEQUENCE [LARGE SCALE GENOMIC DNA]</scope>
    <source>
        <strain evidence="3 4">ATCC 50062</strain>
    </source>
</reference>
<feature type="region of interest" description="Disordered" evidence="1">
    <location>
        <begin position="148"/>
        <end position="169"/>
    </location>
</feature>
<feature type="compositionally biased region" description="Gly residues" evidence="1">
    <location>
        <begin position="325"/>
        <end position="334"/>
    </location>
</feature>
<dbReference type="InterPro" id="IPR001715">
    <property type="entry name" value="CH_dom"/>
</dbReference>
<gene>
    <name evidence="3" type="ORF">AMSG_06929</name>
</gene>
<dbReference type="InterPro" id="IPR036872">
    <property type="entry name" value="CH_dom_sf"/>
</dbReference>
<dbReference type="EMBL" id="GL349461">
    <property type="protein sequence ID" value="KNC50433.1"/>
    <property type="molecule type" value="Genomic_DNA"/>
</dbReference>
<dbReference type="RefSeq" id="XP_013756973.1">
    <property type="nucleotide sequence ID" value="XM_013901519.1"/>
</dbReference>
<feature type="domain" description="Calponin-homology (CH)" evidence="2">
    <location>
        <begin position="633"/>
        <end position="741"/>
    </location>
</feature>
<dbReference type="SUPFAM" id="SSF50729">
    <property type="entry name" value="PH domain-like"/>
    <property type="match status" value="1"/>
</dbReference>
<proteinExistence type="predicted"/>
<dbReference type="SMART" id="SM00233">
    <property type="entry name" value="PH"/>
    <property type="match status" value="1"/>
</dbReference>